<feature type="signal peptide" evidence="2">
    <location>
        <begin position="1"/>
        <end position="18"/>
    </location>
</feature>
<feature type="chain" id="PRO_5005602306" evidence="2">
    <location>
        <begin position="19"/>
        <end position="310"/>
    </location>
</feature>
<organism evidence="3 4">
    <name type="scientific">Chrysochromulina tobinii</name>
    <dbReference type="NCBI Taxonomy" id="1460289"/>
    <lineage>
        <taxon>Eukaryota</taxon>
        <taxon>Haptista</taxon>
        <taxon>Haptophyta</taxon>
        <taxon>Prymnesiophyceae</taxon>
        <taxon>Prymnesiales</taxon>
        <taxon>Chrysochromulinaceae</taxon>
        <taxon>Chrysochromulina</taxon>
    </lineage>
</organism>
<dbReference type="Pfam" id="PF00514">
    <property type="entry name" value="Arm"/>
    <property type="match status" value="1"/>
</dbReference>
<protein>
    <submittedName>
        <fullName evidence="3">Vacuolar protein 8</fullName>
    </submittedName>
</protein>
<dbReference type="InterPro" id="IPR000225">
    <property type="entry name" value="Armadillo"/>
</dbReference>
<feature type="repeat" description="ARM" evidence="1">
    <location>
        <begin position="152"/>
        <end position="194"/>
    </location>
</feature>
<proteinExistence type="predicted"/>
<keyword evidence="4" id="KW-1185">Reference proteome</keyword>
<keyword evidence="2" id="KW-0732">Signal</keyword>
<dbReference type="SMART" id="SM00185">
    <property type="entry name" value="ARM"/>
    <property type="match status" value="2"/>
</dbReference>
<reference evidence="4" key="1">
    <citation type="journal article" date="2015" name="PLoS Genet.">
        <title>Genome Sequence and Transcriptome Analyses of Chrysochromulina tobin: Metabolic Tools for Enhanced Algal Fitness in the Prominent Order Prymnesiales (Haptophyceae).</title>
        <authorList>
            <person name="Hovde B.T."/>
            <person name="Deodato C.R."/>
            <person name="Hunsperger H.M."/>
            <person name="Ryken S.A."/>
            <person name="Yost W."/>
            <person name="Jha R.K."/>
            <person name="Patterson J."/>
            <person name="Monnat R.J. Jr."/>
            <person name="Barlow S.B."/>
            <person name="Starkenburg S.R."/>
            <person name="Cattolico R.A."/>
        </authorList>
    </citation>
    <scope>NUCLEOTIDE SEQUENCE</scope>
    <source>
        <strain evidence="4">CCMP291</strain>
    </source>
</reference>
<evidence type="ECO:0000256" key="2">
    <source>
        <dbReference type="SAM" id="SignalP"/>
    </source>
</evidence>
<dbReference type="InterPro" id="IPR011989">
    <property type="entry name" value="ARM-like"/>
</dbReference>
<dbReference type="OrthoDB" id="7537227at2759"/>
<dbReference type="AlphaFoldDB" id="A0A0M0K2B9"/>
<evidence type="ECO:0000313" key="3">
    <source>
        <dbReference type="EMBL" id="KOO32757.1"/>
    </source>
</evidence>
<dbReference type="PROSITE" id="PS50176">
    <property type="entry name" value="ARM_REPEAT"/>
    <property type="match status" value="1"/>
</dbReference>
<dbReference type="PANTHER" id="PTHR23315:SF7">
    <property type="entry name" value="U-BOX DOMAIN-CONTAINING PROTEIN 4"/>
    <property type="match status" value="1"/>
</dbReference>
<dbReference type="Proteomes" id="UP000037460">
    <property type="component" value="Unassembled WGS sequence"/>
</dbReference>
<dbReference type="SUPFAM" id="SSF48371">
    <property type="entry name" value="ARM repeat"/>
    <property type="match status" value="1"/>
</dbReference>
<name>A0A0M0K2B9_9EUKA</name>
<gene>
    <name evidence="3" type="ORF">Ctob_011399</name>
</gene>
<dbReference type="EMBL" id="JWZX01001691">
    <property type="protein sequence ID" value="KOO32757.1"/>
    <property type="molecule type" value="Genomic_DNA"/>
</dbReference>
<evidence type="ECO:0000313" key="4">
    <source>
        <dbReference type="Proteomes" id="UP000037460"/>
    </source>
</evidence>
<dbReference type="Gene3D" id="1.25.10.10">
    <property type="entry name" value="Leucine-rich Repeat Variant"/>
    <property type="match status" value="2"/>
</dbReference>
<evidence type="ECO:0000256" key="1">
    <source>
        <dbReference type="PROSITE-ProRule" id="PRU00259"/>
    </source>
</evidence>
<dbReference type="InterPro" id="IPR016024">
    <property type="entry name" value="ARM-type_fold"/>
</dbReference>
<dbReference type="PANTHER" id="PTHR23315">
    <property type="entry name" value="U BOX DOMAIN-CONTAINING"/>
    <property type="match status" value="1"/>
</dbReference>
<accession>A0A0M0K2B9</accession>
<sequence>MRSLFLCALFYLLVSVRGGGGSKGASEEKGAERLRSEISADGGVEPLLESELRDALKDILAVLQHGSDASKEGALERLVELAVHTGEAGREQAVAFRVAIVAGGALPPVVKALSSESTRRQHLGATALHALALDDPSTQDDNDHQLEICKAGAVPPLVRMLSAAEPGVQHAATGALSALAENPACQAMIAAEGAVAPLLDMASYGSDMQKLGALGALEVLQVNNAEVRTQLQANGLAETLNGIASMGSPLLRGEAATFGARLIDSSAPPQKLSPSAHVKVARETRARYDGVRHRAFRMMQGWGAAESPTH</sequence>
<comment type="caution">
    <text evidence="3">The sequence shown here is derived from an EMBL/GenBank/DDBJ whole genome shotgun (WGS) entry which is preliminary data.</text>
</comment>